<evidence type="ECO:0000256" key="11">
    <source>
        <dbReference type="SAM" id="MobiDB-lite"/>
    </source>
</evidence>
<feature type="compositionally biased region" description="Low complexity" evidence="11">
    <location>
        <begin position="86"/>
        <end position="103"/>
    </location>
</feature>
<evidence type="ECO:0000256" key="3">
    <source>
        <dbReference type="ARBA" id="ARBA00022448"/>
    </source>
</evidence>
<protein>
    <recommendedName>
        <fullName evidence="9">Nuclear pore complex protein Nup85</fullName>
    </recommendedName>
</protein>
<evidence type="ECO:0000313" key="13">
    <source>
        <dbReference type="Proteomes" id="UP000830671"/>
    </source>
</evidence>
<dbReference type="GeneID" id="73345109"/>
<dbReference type="GO" id="GO:0017056">
    <property type="term" value="F:structural constituent of nuclear pore"/>
    <property type="evidence" value="ECO:0007669"/>
    <property type="project" value="TreeGrafter"/>
</dbReference>
<proteinExistence type="inferred from homology"/>
<feature type="compositionally biased region" description="Low complexity" evidence="11">
    <location>
        <begin position="1392"/>
        <end position="1412"/>
    </location>
</feature>
<sequence>MASRNRVWLLLQKFERREALTGSWFFSKLFSLVACDLPVSPISLDDFRKSNDSDASNFCRTEYLQISLPPVAHSITDIMPNKFSFDDSTFDSSPPSTPGQTPQKKSYYPFGENPSTTPAGPPPSSAASFTPQGAPSESYLGSSLLQGVTAQKPFGFGGASSNGPSKNLFGRSDSASAQPLGRSILQSAKPTTRQPSALSRELGAGKSEVTYDNRTGRYMIPDSSEEEEEDEDDEEYDERDAADAEMERYLEADIGEEDGDAEADDEEVQDDDDIFLNLRHSTRNDDELAYSDEGEGGIGGEESDLLLLNTPAATERMRREAQDIFRASSMRRSSGNRRTEFKFSAIAKDLYKELGMAQINESSGVVLKTEDLINQLYNEGIGAQEDPDQLDVSLANIVYPLVDLWNDFADSLPMPEGEHIAEIGPGPESEPFTKAAYVAQLVLQMHHTRFANQGTVDTEAPPLPYVLFRWIEENHNIYPEQFEIVMNHRPSPACHSLFWPTLRSALIRGNVDLASKLLRNAGWESVKKGPRADFAYSGKALDNLQRAVGIACEALDMCPITKGNWDIFSSDWTLYRIQTKGSLDKLQRFAEGKDKNLFAGDSDDSSYGRGSLAGLVRKAEGQVPWDIYEHLQTIYQIIMGTPEAILDTAQDWCEATIGLFGWWEEGRGQQKSLRMSRSHGLRMTATPSTPETYFERLSLAFHTAVESDFHFNSMNPVEVAIASAFESNFAAVIGILRAWSLPIASSVAELASLGQWLPKPEQPNLITMESLDMEDLEMLGVAPQTADDVEGIKDTTLTHYARELAGIESLSEDRSGWEMAIQVLGRMDSAAKSEDMVGELLRDILDQLDSEQGATVDKVWRILNDLGMISYAEETAETYADILGKDSHRYGEALWYYALAHRPGKVREVLNLLMSYSLLHSTVYPPANDLDDHLYRLLNERSQTLEKYAKQDLEAANLLGRMLSGYATLRKFYELRDTDGLADMSPYKSATLRKQAASALVAVIASSDDNIRGGLYDETRDAVVSEDFILALLGEALPFVNQNPSVITLDQMDTLLKAVEDIQTVNSTIFNAADEFFKLVLSSTPGMKGSTPADLMRKSTSSLSGSYMLSGSSMLASQLHRSISGGSGSGSSLAKTKRGWDWRSGLTAGASADDDRIGRVAGVKRKREMEFDDDVVNGKATKKDETCRNDLSQIVVHDLANFIEAIQSFEVVEARSKTSCLRANTRFTDDMRIRKYQLNTVQQAKSFRPFSIVKRCQSGKDAHLVNGGPIHHVTKPSTRRTGMLIQSNHGTYARFFTCSCSLCGAEAPRPSEDGMHHSRLTLPGSGPVIVEHSKGGVNQAGASESQAVSLEPPERPKAPSTWGSFGSKIAKARPIPKVVKKGPAPTGVKGHASGSTSSSSKATTAPSSTGKAKSAKRNPSPPASAQWGAFHALQVQGPAPNPNPPPKPKLLSRPRAGAPAPRWKRNSLTAQARAGKWGGFHQEQGAPASGHVVDGGLVAHDGHRSSVDPVVEGNLELGLETSLSKDVGDNSEENAASASTSKRGKERTRAVPRTRSRRSGPRSAARSGTGSWGNFFEDIERSDPEITRMTGSEEEADAPAPSRSTADDTTSSSAYVSSEWDTTYGTNVYPKPTPDFYEDILPLPSRPHEPNASKAEDIPALSPRAGPGFITQAEAAALIERLSHQRRKRRVPTRNTPGLSPGEAESRDSSTQRHPDQHQPAVQEDMTIMSRQQALYVLLQEPVEPVPRDINEQEHATIKEGRRCHSDIVSADQRLTEQHHIKEYMRERSAIDRYSEERRGRERHAEERRIKEQELRTEERRIKKLRSAERRVEVLREEERRAHKKARRADERRAAEFRTLERRIKELIREGGPGPEERLREKYANFQAMKQSRPTNLAKEALRDFDDILKELSTETVEHHHEVNYIRDWLYWLRGLVSHLDEGHNVQGFCDLCERESHKVQRHHVIPRSQRDRDRFTIKEMNELLELCLPCHINLHRAIPNEELAGEFNSVARILTHPRIQSWLVFAKAHSIRDLHGLMRLPDADGTLELEEDERRLHLLLLEKHLAKFASRRRQDYLALRDFLKTRIPLPVRQSELRHVLMDQKEGQSWKALFNLAGILLAELRYTIPGLLLTCSHTPVAHLELHIAFGAGSSSETWNPDLEEQKAVSHQTIDTDLLQQKKQKERRYTTPGIRWSSPTQLLIRPSLACLWESGRDPEFSNGYGPDCLLHFKNEILSQAPSPTEKNGAFRRRLEYSVILVSIALSKPPEPQPCHPPLPTAIEKQSY</sequence>
<keyword evidence="7 9" id="KW-0906">Nuclear pore complex</keyword>
<feature type="region of interest" description="Disordered" evidence="11">
    <location>
        <begin position="1522"/>
        <end position="1618"/>
    </location>
</feature>
<keyword evidence="13" id="KW-1185">Reference proteome</keyword>
<comment type="similarity">
    <text evidence="2 9">Belongs to the nucleoporin Nup85 family.</text>
</comment>
<accession>A0A9Q8SY22</accession>
<dbReference type="EMBL" id="CP019477">
    <property type="protein sequence ID" value="UQC85632.1"/>
    <property type="molecule type" value="Genomic_DNA"/>
</dbReference>
<keyword evidence="5 9" id="KW-0653">Protein transport</keyword>
<feature type="region of interest" description="Disordered" evidence="11">
    <location>
        <begin position="1682"/>
        <end position="1724"/>
    </location>
</feature>
<dbReference type="PANTHER" id="PTHR13373">
    <property type="entry name" value="FROUNT PROTEIN-RELATED"/>
    <property type="match status" value="1"/>
</dbReference>
<organism evidence="12 13">
    <name type="scientific">Colletotrichum lupini</name>
    <dbReference type="NCBI Taxonomy" id="145971"/>
    <lineage>
        <taxon>Eukaryota</taxon>
        <taxon>Fungi</taxon>
        <taxon>Dikarya</taxon>
        <taxon>Ascomycota</taxon>
        <taxon>Pezizomycotina</taxon>
        <taxon>Sordariomycetes</taxon>
        <taxon>Hypocreomycetidae</taxon>
        <taxon>Glomerellales</taxon>
        <taxon>Glomerellaceae</taxon>
        <taxon>Colletotrichum</taxon>
        <taxon>Colletotrichum acutatum species complex</taxon>
    </lineage>
</organism>
<feature type="compositionally biased region" description="Low complexity" evidence="11">
    <location>
        <begin position="1600"/>
        <end position="1618"/>
    </location>
</feature>
<keyword evidence="8 9" id="KW-0539">Nucleus</keyword>
<dbReference type="GO" id="GO:0045893">
    <property type="term" value="P:positive regulation of DNA-templated transcription"/>
    <property type="evidence" value="ECO:0007669"/>
    <property type="project" value="TreeGrafter"/>
</dbReference>
<dbReference type="GO" id="GO:0031080">
    <property type="term" value="C:nuclear pore outer ring"/>
    <property type="evidence" value="ECO:0007669"/>
    <property type="project" value="TreeGrafter"/>
</dbReference>
<feature type="compositionally biased region" description="Pro residues" evidence="11">
    <location>
        <begin position="1439"/>
        <end position="1448"/>
    </location>
</feature>
<feature type="compositionally biased region" description="Basic and acidic residues" evidence="11">
    <location>
        <begin position="1646"/>
        <end position="1657"/>
    </location>
</feature>
<keyword evidence="6 9" id="KW-0811">Translocation</keyword>
<keyword evidence="10" id="KW-0175">Coiled coil</keyword>
<reference evidence="12" key="1">
    <citation type="journal article" date="2021" name="Mol. Plant Microbe Interact.">
        <title>Complete Genome Sequence of the Plant-Pathogenic Fungus Colletotrichum lupini.</title>
        <authorList>
            <person name="Baroncelli R."/>
            <person name="Pensec F."/>
            <person name="Da Lio D."/>
            <person name="Boufleur T."/>
            <person name="Vicente I."/>
            <person name="Sarrocco S."/>
            <person name="Picot A."/>
            <person name="Baraldi E."/>
            <person name="Sukno S."/>
            <person name="Thon M."/>
            <person name="Le Floch G."/>
        </authorList>
    </citation>
    <scope>NUCLEOTIDE SEQUENCE</scope>
    <source>
        <strain evidence="12">IMI 504893</strain>
    </source>
</reference>
<feature type="coiled-coil region" evidence="10">
    <location>
        <begin position="1801"/>
        <end position="1852"/>
    </location>
</feature>
<feature type="compositionally biased region" description="Acidic residues" evidence="11">
    <location>
        <begin position="223"/>
        <end position="238"/>
    </location>
</feature>
<evidence type="ECO:0000256" key="5">
    <source>
        <dbReference type="ARBA" id="ARBA00022927"/>
    </source>
</evidence>
<evidence type="ECO:0000256" key="8">
    <source>
        <dbReference type="ARBA" id="ARBA00023242"/>
    </source>
</evidence>
<dbReference type="GO" id="GO:0006606">
    <property type="term" value="P:protein import into nucleus"/>
    <property type="evidence" value="ECO:0007669"/>
    <property type="project" value="TreeGrafter"/>
</dbReference>
<feature type="compositionally biased region" description="Basic residues" evidence="11">
    <location>
        <begin position="1542"/>
        <end position="1560"/>
    </location>
</feature>
<dbReference type="PANTHER" id="PTHR13373:SF21">
    <property type="entry name" value="NUCLEAR PORE COMPLEX PROTEIN NUP85"/>
    <property type="match status" value="1"/>
</dbReference>
<feature type="compositionally biased region" description="Basic and acidic residues" evidence="11">
    <location>
        <begin position="1704"/>
        <end position="1717"/>
    </location>
</feature>
<comment type="function">
    <text evidence="9">Functions as a component of the nuclear pore complex (NPC).</text>
</comment>
<dbReference type="InterPro" id="IPR011502">
    <property type="entry name" value="Nucleoporin_Nup85"/>
</dbReference>
<dbReference type="Proteomes" id="UP000830671">
    <property type="component" value="Chromosome 5"/>
</dbReference>
<feature type="region of interest" description="Disordered" evidence="11">
    <location>
        <begin position="155"/>
        <end position="241"/>
    </location>
</feature>
<evidence type="ECO:0000256" key="6">
    <source>
        <dbReference type="ARBA" id="ARBA00023010"/>
    </source>
</evidence>
<comment type="subunit">
    <text evidence="9">Component of the nuclear pore complex (NPC).</text>
</comment>
<feature type="region of interest" description="Disordered" evidence="11">
    <location>
        <begin position="1330"/>
        <end position="1467"/>
    </location>
</feature>
<keyword evidence="9" id="KW-0472">Membrane</keyword>
<feature type="region of interest" description="Disordered" evidence="11">
    <location>
        <begin position="1480"/>
        <end position="1508"/>
    </location>
</feature>
<feature type="region of interest" description="Disordered" evidence="11">
    <location>
        <begin position="86"/>
        <end position="140"/>
    </location>
</feature>
<comment type="subcellular location">
    <subcellularLocation>
        <location evidence="1 9">Nucleus</location>
        <location evidence="1 9">Nuclear pore complex</location>
    </subcellularLocation>
</comment>
<evidence type="ECO:0000256" key="9">
    <source>
        <dbReference type="RuleBase" id="RU365073"/>
    </source>
</evidence>
<dbReference type="Pfam" id="PF07575">
    <property type="entry name" value="Nucleopor_Nup85"/>
    <property type="match status" value="1"/>
</dbReference>
<feature type="region of interest" description="Disordered" evidence="11">
    <location>
        <begin position="1638"/>
        <end position="1666"/>
    </location>
</feature>
<gene>
    <name evidence="12" type="ORF">CLUP02_11131</name>
</gene>
<evidence type="ECO:0000256" key="10">
    <source>
        <dbReference type="SAM" id="Coils"/>
    </source>
</evidence>
<evidence type="ECO:0000256" key="2">
    <source>
        <dbReference type="ARBA" id="ARBA00005573"/>
    </source>
</evidence>
<keyword evidence="4 9" id="KW-0509">mRNA transport</keyword>
<dbReference type="RefSeq" id="XP_049147244.1">
    <property type="nucleotide sequence ID" value="XM_049290099.1"/>
</dbReference>
<dbReference type="GO" id="GO:0006406">
    <property type="term" value="P:mRNA export from nucleus"/>
    <property type="evidence" value="ECO:0007669"/>
    <property type="project" value="TreeGrafter"/>
</dbReference>
<evidence type="ECO:0000256" key="7">
    <source>
        <dbReference type="ARBA" id="ARBA00023132"/>
    </source>
</evidence>
<dbReference type="KEGG" id="clup:CLUP02_11131"/>
<feature type="compositionally biased region" description="Polar residues" evidence="11">
    <location>
        <begin position="184"/>
        <end position="197"/>
    </location>
</feature>
<evidence type="ECO:0000256" key="1">
    <source>
        <dbReference type="ARBA" id="ARBA00004567"/>
    </source>
</evidence>
<name>A0A9Q8SY22_9PEZI</name>
<evidence type="ECO:0000313" key="12">
    <source>
        <dbReference type="EMBL" id="UQC85632.1"/>
    </source>
</evidence>
<dbReference type="GO" id="GO:0031965">
    <property type="term" value="C:nuclear membrane"/>
    <property type="evidence" value="ECO:0007669"/>
    <property type="project" value="UniProtKB-UniRule"/>
</dbReference>
<evidence type="ECO:0000256" key="4">
    <source>
        <dbReference type="ARBA" id="ARBA00022816"/>
    </source>
</evidence>
<keyword evidence="3 9" id="KW-0813">Transport</keyword>